<proteinExistence type="predicted"/>
<comment type="caution">
    <text evidence="2">The sequence shown here is derived from an EMBL/GenBank/DDBJ whole genome shotgun (WGS) entry which is preliminary data.</text>
</comment>
<accession>A0A813IGN3</accession>
<dbReference type="AlphaFoldDB" id="A0A813IGN3"/>
<evidence type="ECO:0000256" key="1">
    <source>
        <dbReference type="SAM" id="MobiDB-lite"/>
    </source>
</evidence>
<evidence type="ECO:0000313" key="2">
    <source>
        <dbReference type="EMBL" id="CAE8652622.1"/>
    </source>
</evidence>
<name>A0A813IGN3_POLGL</name>
<feature type="region of interest" description="Disordered" evidence="1">
    <location>
        <begin position="122"/>
        <end position="152"/>
    </location>
</feature>
<gene>
    <name evidence="2" type="ORF">PGLA2088_LOCUS9840</name>
</gene>
<evidence type="ECO:0000313" key="3">
    <source>
        <dbReference type="Proteomes" id="UP000626109"/>
    </source>
</evidence>
<dbReference type="EMBL" id="CAJNNW010010978">
    <property type="protein sequence ID" value="CAE8652622.1"/>
    <property type="molecule type" value="Genomic_DNA"/>
</dbReference>
<reference evidence="2" key="1">
    <citation type="submission" date="2021-02" db="EMBL/GenBank/DDBJ databases">
        <authorList>
            <person name="Dougan E. K."/>
            <person name="Rhodes N."/>
            <person name="Thang M."/>
            <person name="Chan C."/>
        </authorList>
    </citation>
    <scope>NUCLEOTIDE SEQUENCE</scope>
</reference>
<dbReference type="Proteomes" id="UP000626109">
    <property type="component" value="Unassembled WGS sequence"/>
</dbReference>
<feature type="compositionally biased region" description="Polar residues" evidence="1">
    <location>
        <begin position="15"/>
        <end position="33"/>
    </location>
</feature>
<organism evidence="2 3">
    <name type="scientific">Polarella glacialis</name>
    <name type="common">Dinoflagellate</name>
    <dbReference type="NCBI Taxonomy" id="89957"/>
    <lineage>
        <taxon>Eukaryota</taxon>
        <taxon>Sar</taxon>
        <taxon>Alveolata</taxon>
        <taxon>Dinophyceae</taxon>
        <taxon>Suessiales</taxon>
        <taxon>Suessiaceae</taxon>
        <taxon>Polarella</taxon>
    </lineage>
</organism>
<feature type="region of interest" description="Disordered" evidence="1">
    <location>
        <begin position="1"/>
        <end position="80"/>
    </location>
</feature>
<sequence>MQGQMGSQGPRANPFMTSDQNSSRPGNSMQGPSGHNVGHDAFMTSRQNAQPQGGPVHRPTSSSYPASGRVAQPQELPVMDPRLTAPREPIIPVWYPAENNWNMCIQQMAETFRRVQCGASNYAPSEGEWQLPDVRPGCAKGTHNYGSKKPEL</sequence>
<protein>
    <submittedName>
        <fullName evidence="2">Uncharacterized protein</fullName>
    </submittedName>
</protein>